<dbReference type="PANTHER" id="PTHR37024">
    <property type="entry name" value="TYPE VI SECRETION SYSTEM DUF2094 AND IMPA-RELATED DOMAIN PROTEIN"/>
    <property type="match status" value="1"/>
</dbReference>
<protein>
    <submittedName>
        <fullName evidence="3">Type VI secretion system protein TssA</fullName>
    </submittedName>
</protein>
<dbReference type="Pfam" id="PF06812">
    <property type="entry name" value="ImpA_N"/>
    <property type="match status" value="1"/>
</dbReference>
<dbReference type="InterPro" id="IPR017739">
    <property type="entry name" value="T6SS-assoc_VCA0119"/>
</dbReference>
<organism evidence="3 4">
    <name type="scientific">Halomonas casei</name>
    <dbReference type="NCBI Taxonomy" id="2742613"/>
    <lineage>
        <taxon>Bacteria</taxon>
        <taxon>Pseudomonadati</taxon>
        <taxon>Pseudomonadota</taxon>
        <taxon>Gammaproteobacteria</taxon>
        <taxon>Oceanospirillales</taxon>
        <taxon>Halomonadaceae</taxon>
        <taxon>Halomonas</taxon>
    </lineage>
</organism>
<dbReference type="EMBL" id="RRZD01000001">
    <property type="protein sequence ID" value="MBE0398502.1"/>
    <property type="molecule type" value="Genomic_DNA"/>
</dbReference>
<gene>
    <name evidence="3" type="primary">tssA</name>
    <name evidence="3" type="ORF">EI168_00060</name>
</gene>
<dbReference type="PANTHER" id="PTHR37024:SF3">
    <property type="entry name" value="TYPE VI SECRETION SYSTEM PROTEIN TSSA"/>
    <property type="match status" value="1"/>
</dbReference>
<accession>A0ABR9EW92</accession>
<dbReference type="NCBIfam" id="TIGR03362">
    <property type="entry name" value="VI_chp_7"/>
    <property type="match status" value="1"/>
</dbReference>
<feature type="compositionally biased region" description="Polar residues" evidence="1">
    <location>
        <begin position="181"/>
        <end position="217"/>
    </location>
</feature>
<feature type="region of interest" description="Disordered" evidence="1">
    <location>
        <begin position="181"/>
        <end position="224"/>
    </location>
</feature>
<dbReference type="RefSeq" id="WP_096277947.1">
    <property type="nucleotide sequence ID" value="NZ_CBCSBM010000011.1"/>
</dbReference>
<evidence type="ECO:0000256" key="1">
    <source>
        <dbReference type="SAM" id="MobiDB-lite"/>
    </source>
</evidence>
<feature type="region of interest" description="Disordered" evidence="1">
    <location>
        <begin position="379"/>
        <end position="398"/>
    </location>
</feature>
<evidence type="ECO:0000313" key="3">
    <source>
        <dbReference type="EMBL" id="MBE0398502.1"/>
    </source>
</evidence>
<evidence type="ECO:0000259" key="2">
    <source>
        <dbReference type="Pfam" id="PF06812"/>
    </source>
</evidence>
<name>A0ABR9EW92_9GAMM</name>
<keyword evidence="4" id="KW-1185">Reference proteome</keyword>
<proteinExistence type="predicted"/>
<dbReference type="Pfam" id="PF16989">
    <property type="entry name" value="T6SS_VasJ"/>
    <property type="match status" value="1"/>
</dbReference>
<sequence length="490" mass="53557">MRITAVAHLDPLLAPLANNADGQPVGESLEETSDYLALDAEMMKVGSLQHASVAWESAETLAIRMLSERGKDLKVLGHLLHCLQHDGNGVRFALSLRLLTHALEQPWWAHAYPFNGPRGAKLRPRLFQQFSQRSVKLAAGLDFHNADDEFEACNTALTELQARVEQYSLPGQALNELSRQLTAQRPTQTPSSANSDSATPPSERSETASSQAGQQAAPTAEAPAKVPELRLEAGNERSNRQALLKMADFLTEQASGEPLAYRLRRYAVWSAIQALPSAKEGGRTELAPVSADRIAGYREAFARGGDSDLWQRIENSLAVSPYWLEGHRLSAGIAKQLGHPRCAEAIRDEAQRFVQRLPGIEALTFNNGAAFVDDETQRWLHSSGMPGSGGASSGGNDTWQAGLEEAREEMESGDMGAALKVLDQGLSAARSPRESAYWRLASADLLHETGLESLAQQHYRTLHQTITELAMEQWEPSLVSRLHAAVKETH</sequence>
<dbReference type="Proteomes" id="UP001645039">
    <property type="component" value="Unassembled WGS sequence"/>
</dbReference>
<reference evidence="3 4" key="1">
    <citation type="submission" date="2020-07" db="EMBL/GenBank/DDBJ databases">
        <title>Halophilic bacteria isolated from french cheeses.</title>
        <authorList>
            <person name="Kothe C.I."/>
            <person name="Farah-Kraiem B."/>
            <person name="Renault P."/>
            <person name="Dridi B."/>
        </authorList>
    </citation>
    <scope>NUCLEOTIDE SEQUENCE [LARGE SCALE GENOMIC DNA]</scope>
    <source>
        <strain evidence="3 4">FME1</strain>
    </source>
</reference>
<dbReference type="InterPro" id="IPR010657">
    <property type="entry name" value="ImpA_N"/>
</dbReference>
<evidence type="ECO:0000313" key="4">
    <source>
        <dbReference type="Proteomes" id="UP001645039"/>
    </source>
</evidence>
<feature type="domain" description="ImpA N-terminal" evidence="2">
    <location>
        <begin position="20"/>
        <end position="130"/>
    </location>
</feature>
<comment type="caution">
    <text evidence="3">The sequence shown here is derived from an EMBL/GenBank/DDBJ whole genome shotgun (WGS) entry which is preliminary data.</text>
</comment>